<dbReference type="EMBL" id="CAUYUJ010014581">
    <property type="protein sequence ID" value="CAK0843458.1"/>
    <property type="molecule type" value="Genomic_DNA"/>
</dbReference>
<feature type="domain" description="PA14" evidence="2">
    <location>
        <begin position="54"/>
        <end position="185"/>
    </location>
</feature>
<name>A0ABN9TCK6_9DINO</name>
<dbReference type="SUPFAM" id="SSF56988">
    <property type="entry name" value="Anthrax protective antigen"/>
    <property type="match status" value="1"/>
</dbReference>
<dbReference type="SMART" id="SM00758">
    <property type="entry name" value="PA14"/>
    <property type="match status" value="1"/>
</dbReference>
<keyword evidence="4" id="KW-1185">Reference proteome</keyword>
<accession>A0ABN9TCK6</accession>
<reference evidence="3" key="1">
    <citation type="submission" date="2023-10" db="EMBL/GenBank/DDBJ databases">
        <authorList>
            <person name="Chen Y."/>
            <person name="Shah S."/>
            <person name="Dougan E. K."/>
            <person name="Thang M."/>
            <person name="Chan C."/>
        </authorList>
    </citation>
    <scope>NUCLEOTIDE SEQUENCE [LARGE SCALE GENOMIC DNA]</scope>
</reference>
<proteinExistence type="predicted"/>
<evidence type="ECO:0000313" key="3">
    <source>
        <dbReference type="EMBL" id="CAK0843458.1"/>
    </source>
</evidence>
<dbReference type="PROSITE" id="PS51820">
    <property type="entry name" value="PA14"/>
    <property type="match status" value="1"/>
</dbReference>
<dbReference type="InterPro" id="IPR011658">
    <property type="entry name" value="PA14_dom"/>
</dbReference>
<sequence>MICEADGPERDTGQTTIGPYRLPLDIMPVTTTGLFELDMNFPVTGDYLMDCYVANRGGVNARYFNNRWVEGDPAIVRTDASVDFNWGQGLVTAEASDFVSAQHSAFLKVPEAANYTFYVTVDDGAKLWLDDELVLSRDEAGEWSTQDRSSLQLRGSTASRFISTREQVSPGCASSGPTTKASAEL</sequence>
<dbReference type="Gene3D" id="3.90.182.10">
    <property type="entry name" value="Toxin - Anthrax Protective Antigen,domain 1"/>
    <property type="match status" value="1"/>
</dbReference>
<dbReference type="Proteomes" id="UP001189429">
    <property type="component" value="Unassembled WGS sequence"/>
</dbReference>
<protein>
    <recommendedName>
        <fullName evidence="2">PA14 domain-containing protein</fullName>
    </recommendedName>
</protein>
<gene>
    <name evidence="3" type="ORF">PCOR1329_LOCUS37801</name>
</gene>
<dbReference type="InterPro" id="IPR037524">
    <property type="entry name" value="PA14/GLEYA"/>
</dbReference>
<dbReference type="Pfam" id="PF07691">
    <property type="entry name" value="PA14"/>
    <property type="match status" value="1"/>
</dbReference>
<feature type="compositionally biased region" description="Polar residues" evidence="1">
    <location>
        <begin position="175"/>
        <end position="185"/>
    </location>
</feature>
<feature type="region of interest" description="Disordered" evidence="1">
    <location>
        <begin position="164"/>
        <end position="185"/>
    </location>
</feature>
<comment type="caution">
    <text evidence="3">The sequence shown here is derived from an EMBL/GenBank/DDBJ whole genome shotgun (WGS) entry which is preliminary data.</text>
</comment>
<evidence type="ECO:0000259" key="2">
    <source>
        <dbReference type="PROSITE" id="PS51820"/>
    </source>
</evidence>
<evidence type="ECO:0000313" key="4">
    <source>
        <dbReference type="Proteomes" id="UP001189429"/>
    </source>
</evidence>
<evidence type="ECO:0000256" key="1">
    <source>
        <dbReference type="SAM" id="MobiDB-lite"/>
    </source>
</evidence>
<organism evidence="3 4">
    <name type="scientific">Prorocentrum cordatum</name>
    <dbReference type="NCBI Taxonomy" id="2364126"/>
    <lineage>
        <taxon>Eukaryota</taxon>
        <taxon>Sar</taxon>
        <taxon>Alveolata</taxon>
        <taxon>Dinophyceae</taxon>
        <taxon>Prorocentrales</taxon>
        <taxon>Prorocentraceae</taxon>
        <taxon>Prorocentrum</taxon>
    </lineage>
</organism>